<dbReference type="PROSITE" id="PS51071">
    <property type="entry name" value="HTH_RPIR"/>
    <property type="match status" value="1"/>
</dbReference>
<proteinExistence type="predicted"/>
<reference evidence="3 4" key="1">
    <citation type="submission" date="2017-08" db="EMBL/GenBank/DDBJ databases">
        <title>Pleomorphomonas carboxidotrophicus sp. nov., a new mesophilic hydrogenogenic carboxidotroph.</title>
        <authorList>
            <person name="Esquivel-Elizondo S."/>
            <person name="Krajmalnik-Brown R."/>
            <person name="Maldonado J."/>
        </authorList>
    </citation>
    <scope>NUCLEOTIDE SEQUENCE [LARGE SCALE GENOMIC DNA]</scope>
    <source>
        <strain evidence="3 4">SVCO-16</strain>
    </source>
</reference>
<dbReference type="InterPro" id="IPR000281">
    <property type="entry name" value="HTH_RpiR"/>
</dbReference>
<dbReference type="InterPro" id="IPR047640">
    <property type="entry name" value="RpiR-like"/>
</dbReference>
<keyword evidence="4" id="KW-1185">Reference proteome</keyword>
<accession>A0A2G9WN50</accession>
<dbReference type="RefSeq" id="WP_100083598.1">
    <property type="nucleotide sequence ID" value="NZ_NQVN01000053.1"/>
</dbReference>
<dbReference type="InterPro" id="IPR009057">
    <property type="entry name" value="Homeodomain-like_sf"/>
</dbReference>
<feature type="compositionally biased region" description="Low complexity" evidence="1">
    <location>
        <begin position="94"/>
        <end position="114"/>
    </location>
</feature>
<dbReference type="OrthoDB" id="8284305at2"/>
<dbReference type="PANTHER" id="PTHR30514:SF18">
    <property type="entry name" value="RPIR-FAMILY TRANSCRIPTIONAL REGULATOR"/>
    <property type="match status" value="1"/>
</dbReference>
<dbReference type="Pfam" id="PF01418">
    <property type="entry name" value="HTH_6"/>
    <property type="match status" value="1"/>
</dbReference>
<gene>
    <name evidence="3" type="ORF">CJ014_26980</name>
</gene>
<evidence type="ECO:0000313" key="3">
    <source>
        <dbReference type="EMBL" id="PIO96138.1"/>
    </source>
</evidence>
<organism evidence="3 4">
    <name type="scientific">Pleomorphomonas carboxyditropha</name>
    <dbReference type="NCBI Taxonomy" id="2023338"/>
    <lineage>
        <taxon>Bacteria</taxon>
        <taxon>Pseudomonadati</taxon>
        <taxon>Pseudomonadota</taxon>
        <taxon>Alphaproteobacteria</taxon>
        <taxon>Hyphomicrobiales</taxon>
        <taxon>Pleomorphomonadaceae</taxon>
        <taxon>Pleomorphomonas</taxon>
    </lineage>
</organism>
<dbReference type="GO" id="GO:0003677">
    <property type="term" value="F:DNA binding"/>
    <property type="evidence" value="ECO:0007669"/>
    <property type="project" value="InterPro"/>
</dbReference>
<name>A0A2G9WN50_9HYPH</name>
<dbReference type="GO" id="GO:0097367">
    <property type="term" value="F:carbohydrate derivative binding"/>
    <property type="evidence" value="ECO:0007669"/>
    <property type="project" value="InterPro"/>
</dbReference>
<dbReference type="Proteomes" id="UP000231070">
    <property type="component" value="Unassembled WGS sequence"/>
</dbReference>
<dbReference type="AlphaFoldDB" id="A0A2G9WN50"/>
<dbReference type="GO" id="GO:0003700">
    <property type="term" value="F:DNA-binding transcription factor activity"/>
    <property type="evidence" value="ECO:0007669"/>
    <property type="project" value="InterPro"/>
</dbReference>
<evidence type="ECO:0000259" key="2">
    <source>
        <dbReference type="PROSITE" id="PS51071"/>
    </source>
</evidence>
<dbReference type="Gene3D" id="1.10.10.10">
    <property type="entry name" value="Winged helix-like DNA-binding domain superfamily/Winged helix DNA-binding domain"/>
    <property type="match status" value="1"/>
</dbReference>
<evidence type="ECO:0000256" key="1">
    <source>
        <dbReference type="SAM" id="MobiDB-lite"/>
    </source>
</evidence>
<dbReference type="InterPro" id="IPR036388">
    <property type="entry name" value="WH-like_DNA-bd_sf"/>
</dbReference>
<dbReference type="SUPFAM" id="SSF46689">
    <property type="entry name" value="Homeodomain-like"/>
    <property type="match status" value="1"/>
</dbReference>
<sequence length="130" mass="14524">MPCLEDENLPRTLLELKYLMARKANGLTKRTEKVARFTFANPGDMAFYSETRLARACGVSTSTVYRFVSFLGFKSYETFRELFRKELREIARRPSALREPPAARPAAPSVRLAPNGARPAGQSDTSGSSM</sequence>
<dbReference type="EMBL" id="NQVN01000053">
    <property type="protein sequence ID" value="PIO96138.1"/>
    <property type="molecule type" value="Genomic_DNA"/>
</dbReference>
<protein>
    <recommendedName>
        <fullName evidence="2">HTH rpiR-type domain-containing protein</fullName>
    </recommendedName>
</protein>
<feature type="domain" description="HTH rpiR-type" evidence="2">
    <location>
        <begin position="14"/>
        <end position="90"/>
    </location>
</feature>
<evidence type="ECO:0000313" key="4">
    <source>
        <dbReference type="Proteomes" id="UP000231070"/>
    </source>
</evidence>
<feature type="region of interest" description="Disordered" evidence="1">
    <location>
        <begin position="94"/>
        <end position="130"/>
    </location>
</feature>
<dbReference type="PANTHER" id="PTHR30514">
    <property type="entry name" value="GLUCOKINASE"/>
    <property type="match status" value="1"/>
</dbReference>
<comment type="caution">
    <text evidence="3">The sequence shown here is derived from an EMBL/GenBank/DDBJ whole genome shotgun (WGS) entry which is preliminary data.</text>
</comment>